<dbReference type="Proteomes" id="UP000827889">
    <property type="component" value="Chromosome 8"/>
</dbReference>
<gene>
    <name evidence="4" type="primary">LOC115755850</name>
</gene>
<dbReference type="PRINTS" id="PR01217">
    <property type="entry name" value="PRICHEXTENSN"/>
</dbReference>
<dbReference type="AlphaFoldDB" id="A0A8B8QW27"/>
<name>A0A8B8QW27_9MYRT</name>
<protein>
    <submittedName>
        <fullName evidence="4">Proline-rich receptor-like protein kinase PERK9</fullName>
    </submittedName>
</protein>
<sequence length="248" mass="26854">MRASRYSFAHSLSTLLLLFLLATAAQVRARPLLLAERLRMTVEDYGRSLRPLPLRHAASPPVMRPCKEMPATAAATATRRNNYRYDEVVGATYSPPPPPPKVAPPTHQITCLNSPPSDGDLIISMVTDLDFGAPSKSPPPPPKVAPPQKPGTDDLEAPSRSPPPPPKVAPPRKPGTNDFEAPSRSPPPPPTVSPPSHQTNNSERTYKSPPPSGNSLPSTHHLTEEFGRLNMINSERSPPSAESYYSAY</sequence>
<keyword evidence="2" id="KW-0732">Signal</keyword>
<dbReference type="RefSeq" id="XP_030551270.2">
    <property type="nucleotide sequence ID" value="XM_030695410.2"/>
</dbReference>
<evidence type="ECO:0000256" key="2">
    <source>
        <dbReference type="SAM" id="SignalP"/>
    </source>
</evidence>
<accession>A0A8B8QW27</accession>
<dbReference type="KEGG" id="rarg:115755850"/>
<feature type="compositionally biased region" description="Pro residues" evidence="1">
    <location>
        <begin position="184"/>
        <end position="193"/>
    </location>
</feature>
<feature type="region of interest" description="Disordered" evidence="1">
    <location>
        <begin position="130"/>
        <end position="248"/>
    </location>
</feature>
<proteinExistence type="predicted"/>
<organism evidence="3 4">
    <name type="scientific">Rhodamnia argentea</name>
    <dbReference type="NCBI Taxonomy" id="178133"/>
    <lineage>
        <taxon>Eukaryota</taxon>
        <taxon>Viridiplantae</taxon>
        <taxon>Streptophyta</taxon>
        <taxon>Embryophyta</taxon>
        <taxon>Tracheophyta</taxon>
        <taxon>Spermatophyta</taxon>
        <taxon>Magnoliopsida</taxon>
        <taxon>eudicotyledons</taxon>
        <taxon>Gunneridae</taxon>
        <taxon>Pentapetalae</taxon>
        <taxon>rosids</taxon>
        <taxon>malvids</taxon>
        <taxon>Myrtales</taxon>
        <taxon>Myrtaceae</taxon>
        <taxon>Myrtoideae</taxon>
        <taxon>Myrteae</taxon>
        <taxon>Australasian group</taxon>
        <taxon>Rhodamnia</taxon>
    </lineage>
</organism>
<feature type="compositionally biased region" description="Pro residues" evidence="1">
    <location>
        <begin position="136"/>
        <end position="149"/>
    </location>
</feature>
<feature type="compositionally biased region" description="Pro residues" evidence="1">
    <location>
        <begin position="160"/>
        <end position="173"/>
    </location>
</feature>
<evidence type="ECO:0000313" key="4">
    <source>
        <dbReference type="RefSeq" id="XP_030551270.2"/>
    </source>
</evidence>
<reference evidence="4" key="1">
    <citation type="submission" date="2025-08" db="UniProtKB">
        <authorList>
            <consortium name="RefSeq"/>
        </authorList>
    </citation>
    <scope>IDENTIFICATION</scope>
    <source>
        <tissue evidence="4">Leaf</tissue>
    </source>
</reference>
<dbReference type="GeneID" id="115755850"/>
<keyword evidence="3" id="KW-1185">Reference proteome</keyword>
<feature type="chain" id="PRO_5045585877" evidence="2">
    <location>
        <begin position="30"/>
        <end position="248"/>
    </location>
</feature>
<feature type="compositionally biased region" description="Low complexity" evidence="1">
    <location>
        <begin position="234"/>
        <end position="248"/>
    </location>
</feature>
<feature type="signal peptide" evidence="2">
    <location>
        <begin position="1"/>
        <end position="29"/>
    </location>
</feature>
<evidence type="ECO:0000256" key="1">
    <source>
        <dbReference type="SAM" id="MobiDB-lite"/>
    </source>
</evidence>
<evidence type="ECO:0000313" key="3">
    <source>
        <dbReference type="Proteomes" id="UP000827889"/>
    </source>
</evidence>